<dbReference type="CDD" id="cd00429">
    <property type="entry name" value="RPE"/>
    <property type="match status" value="1"/>
</dbReference>
<dbReference type="GO" id="GO:0005737">
    <property type="term" value="C:cytoplasm"/>
    <property type="evidence" value="ECO:0007669"/>
    <property type="project" value="UniProtKB-ARBA"/>
</dbReference>
<feature type="non-terminal residue" evidence="10">
    <location>
        <position position="1"/>
    </location>
</feature>
<dbReference type="GO" id="GO:0005975">
    <property type="term" value="P:carbohydrate metabolic process"/>
    <property type="evidence" value="ECO:0007669"/>
    <property type="project" value="InterPro"/>
</dbReference>
<dbReference type="EC" id="5.1.3.1" evidence="7"/>
<dbReference type="GO" id="GO:0006098">
    <property type="term" value="P:pentose-phosphate shunt"/>
    <property type="evidence" value="ECO:0007669"/>
    <property type="project" value="InterPro"/>
</dbReference>
<keyword evidence="8" id="KW-0479">Metal-binding</keyword>
<reference evidence="10" key="1">
    <citation type="journal article" date="2014" name="Front. Microbiol.">
        <title>High frequency of phylogenetically diverse reductive dehalogenase-homologous genes in deep subseafloor sedimentary metagenomes.</title>
        <authorList>
            <person name="Kawai M."/>
            <person name="Futagami T."/>
            <person name="Toyoda A."/>
            <person name="Takaki Y."/>
            <person name="Nishi S."/>
            <person name="Hori S."/>
            <person name="Arai W."/>
            <person name="Tsubouchi T."/>
            <person name="Morono Y."/>
            <person name="Uchiyama I."/>
            <person name="Ito T."/>
            <person name="Fujiyama A."/>
            <person name="Inagaki F."/>
            <person name="Takami H."/>
        </authorList>
    </citation>
    <scope>NUCLEOTIDE SEQUENCE</scope>
    <source>
        <strain evidence="10">Expedition CK06-06</strain>
    </source>
</reference>
<evidence type="ECO:0000256" key="9">
    <source>
        <dbReference type="ARBA" id="ARBA00023235"/>
    </source>
</evidence>
<dbReference type="HAMAP" id="MF_02227">
    <property type="entry name" value="RPE"/>
    <property type="match status" value="1"/>
</dbReference>
<dbReference type="NCBIfam" id="TIGR01163">
    <property type="entry name" value="rpe"/>
    <property type="match status" value="1"/>
</dbReference>
<comment type="cofactor">
    <cofactor evidence="2">
        <name>Mn(2+)</name>
        <dbReference type="ChEBI" id="CHEBI:29035"/>
    </cofactor>
</comment>
<gene>
    <name evidence="10" type="ORF">S12H4_47087</name>
</gene>
<organism evidence="10">
    <name type="scientific">marine sediment metagenome</name>
    <dbReference type="NCBI Taxonomy" id="412755"/>
    <lineage>
        <taxon>unclassified sequences</taxon>
        <taxon>metagenomes</taxon>
        <taxon>ecological metagenomes</taxon>
    </lineage>
</organism>
<dbReference type="PIRSF" id="PIRSF001461">
    <property type="entry name" value="RPE"/>
    <property type="match status" value="1"/>
</dbReference>
<protein>
    <recommendedName>
        <fullName evidence="7">ribulose-phosphate 3-epimerase</fullName>
        <ecNumber evidence="7">5.1.3.1</ecNumber>
    </recommendedName>
</protein>
<evidence type="ECO:0000313" key="10">
    <source>
        <dbReference type="EMBL" id="GAJ07727.1"/>
    </source>
</evidence>
<evidence type="ECO:0000256" key="6">
    <source>
        <dbReference type="ARBA" id="ARBA00009541"/>
    </source>
</evidence>
<dbReference type="GO" id="GO:0004750">
    <property type="term" value="F:D-ribulose-phosphate 3-epimerase activity"/>
    <property type="evidence" value="ECO:0007669"/>
    <property type="project" value="UniProtKB-EC"/>
</dbReference>
<comment type="caution">
    <text evidence="10">The sequence shown here is derived from an EMBL/GenBank/DDBJ whole genome shotgun (WGS) entry which is preliminary data.</text>
</comment>
<evidence type="ECO:0000256" key="4">
    <source>
        <dbReference type="ARBA" id="ARBA00001947"/>
    </source>
</evidence>
<keyword evidence="9" id="KW-0413">Isomerase</keyword>
<proteinExistence type="inferred from homology"/>
<comment type="similarity">
    <text evidence="6">Belongs to the ribulose-phosphate 3-epimerase family.</text>
</comment>
<evidence type="ECO:0000256" key="3">
    <source>
        <dbReference type="ARBA" id="ARBA00001941"/>
    </source>
</evidence>
<comment type="cofactor">
    <cofactor evidence="5">
        <name>Fe(2+)</name>
        <dbReference type="ChEBI" id="CHEBI:29033"/>
    </cofactor>
</comment>
<comment type="cofactor">
    <cofactor evidence="4">
        <name>Zn(2+)</name>
        <dbReference type="ChEBI" id="CHEBI:29105"/>
    </cofactor>
</comment>
<evidence type="ECO:0000256" key="1">
    <source>
        <dbReference type="ARBA" id="ARBA00001782"/>
    </source>
</evidence>
<dbReference type="InterPro" id="IPR000056">
    <property type="entry name" value="Ribul_P_3_epim-like"/>
</dbReference>
<dbReference type="SUPFAM" id="SSF51366">
    <property type="entry name" value="Ribulose-phoshate binding barrel"/>
    <property type="match status" value="1"/>
</dbReference>
<evidence type="ECO:0000256" key="8">
    <source>
        <dbReference type="ARBA" id="ARBA00022723"/>
    </source>
</evidence>
<dbReference type="GO" id="GO:0046872">
    <property type="term" value="F:metal ion binding"/>
    <property type="evidence" value="ECO:0007669"/>
    <property type="project" value="UniProtKB-KW"/>
</dbReference>
<evidence type="ECO:0000256" key="7">
    <source>
        <dbReference type="ARBA" id="ARBA00013188"/>
    </source>
</evidence>
<dbReference type="AlphaFoldDB" id="X1UVT0"/>
<dbReference type="FunFam" id="3.20.20.70:FF:000004">
    <property type="entry name" value="Ribulose-phosphate 3-epimerase"/>
    <property type="match status" value="1"/>
</dbReference>
<dbReference type="Pfam" id="PF00834">
    <property type="entry name" value="Ribul_P_3_epim"/>
    <property type="match status" value="1"/>
</dbReference>
<dbReference type="EMBL" id="BARW01029277">
    <property type="protein sequence ID" value="GAJ07727.1"/>
    <property type="molecule type" value="Genomic_DNA"/>
</dbReference>
<evidence type="ECO:0000256" key="5">
    <source>
        <dbReference type="ARBA" id="ARBA00001954"/>
    </source>
</evidence>
<accession>X1UVT0</accession>
<comment type="cofactor">
    <cofactor evidence="3">
        <name>Co(2+)</name>
        <dbReference type="ChEBI" id="CHEBI:48828"/>
    </cofactor>
</comment>
<dbReference type="PANTHER" id="PTHR11749">
    <property type="entry name" value="RIBULOSE-5-PHOSPHATE-3-EPIMERASE"/>
    <property type="match status" value="1"/>
</dbReference>
<dbReference type="NCBIfam" id="NF004076">
    <property type="entry name" value="PRK05581.1-4"/>
    <property type="match status" value="1"/>
</dbReference>
<comment type="catalytic activity">
    <reaction evidence="1">
        <text>D-ribulose 5-phosphate = D-xylulose 5-phosphate</text>
        <dbReference type="Rhea" id="RHEA:13677"/>
        <dbReference type="ChEBI" id="CHEBI:57737"/>
        <dbReference type="ChEBI" id="CHEBI:58121"/>
        <dbReference type="EC" id="5.1.3.1"/>
    </reaction>
</comment>
<name>X1UVT0_9ZZZZ</name>
<sequence>WLKIAASLLSADFSRLGGEVKYVEKEGADLIHWDVMDGHFVPNITFGPAVIQSLRDKTELPFDVHLMIEKPYNFIEKFAEAGSDIISVHAEACDRLQHTVRDIKGLGVKVGVALNPVTPLNTIEHVLDDLDFVLIMTVNPGFGGQEFIPAVLPKVREARQMVEAHGLNVDIGVDGGIDEKTALLAVDAGANVLTIGFAIYGREPKLSIQKLNLLVLSGGAKNISSRLNY</sequence>
<dbReference type="Gene3D" id="3.20.20.70">
    <property type="entry name" value="Aldolase class I"/>
    <property type="match status" value="1"/>
</dbReference>
<dbReference type="InterPro" id="IPR013785">
    <property type="entry name" value="Aldolase_TIM"/>
</dbReference>
<dbReference type="PROSITE" id="PS01086">
    <property type="entry name" value="RIBUL_P_3_EPIMER_2"/>
    <property type="match status" value="1"/>
</dbReference>
<dbReference type="InterPro" id="IPR011060">
    <property type="entry name" value="RibuloseP-bd_barrel"/>
</dbReference>
<dbReference type="InterPro" id="IPR026019">
    <property type="entry name" value="Ribul_P_3_epim"/>
</dbReference>
<evidence type="ECO:0000256" key="2">
    <source>
        <dbReference type="ARBA" id="ARBA00001936"/>
    </source>
</evidence>